<dbReference type="NCBIfam" id="TIGR02118">
    <property type="entry name" value="EthD family reductase"/>
    <property type="match status" value="1"/>
</dbReference>
<name>A0A2K9NRB7_BACTC</name>
<dbReference type="AlphaFoldDB" id="A0A2K9NRB7"/>
<proteinExistence type="predicted"/>
<dbReference type="KEGG" id="bsto:C0V70_08130"/>
<dbReference type="GO" id="GO:0016491">
    <property type="term" value="F:oxidoreductase activity"/>
    <property type="evidence" value="ECO:0007669"/>
    <property type="project" value="InterPro"/>
</dbReference>
<dbReference type="Gene3D" id="3.30.70.100">
    <property type="match status" value="1"/>
</dbReference>
<protein>
    <submittedName>
        <fullName evidence="1">EthD family reductase</fullName>
    </submittedName>
</protein>
<keyword evidence="2" id="KW-1185">Reference proteome</keyword>
<gene>
    <name evidence="1" type="ORF">C0V70_08130</name>
</gene>
<dbReference type="RefSeq" id="WP_102243367.1">
    <property type="nucleotide sequence ID" value="NZ_CP025704.1"/>
</dbReference>
<dbReference type="Proteomes" id="UP000235584">
    <property type="component" value="Chromosome"/>
</dbReference>
<dbReference type="InterPro" id="IPR009799">
    <property type="entry name" value="EthD_dom"/>
</dbReference>
<dbReference type="Pfam" id="PF07110">
    <property type="entry name" value="EthD"/>
    <property type="match status" value="1"/>
</dbReference>
<dbReference type="EMBL" id="CP025704">
    <property type="protein sequence ID" value="AUN98076.1"/>
    <property type="molecule type" value="Genomic_DNA"/>
</dbReference>
<reference evidence="1 2" key="1">
    <citation type="submission" date="2018-01" db="EMBL/GenBank/DDBJ databases">
        <title>Complete genome sequence of Bacteriovorax stolpii DSM12778.</title>
        <authorList>
            <person name="Tang B."/>
            <person name="Chang J."/>
        </authorList>
    </citation>
    <scope>NUCLEOTIDE SEQUENCE [LARGE SCALE GENOMIC DNA]</scope>
    <source>
        <strain evidence="1 2">DSM 12778</strain>
    </source>
</reference>
<organism evidence="1 2">
    <name type="scientific">Bacteriovorax stolpii</name>
    <name type="common">Bdellovibrio stolpii</name>
    <dbReference type="NCBI Taxonomy" id="960"/>
    <lineage>
        <taxon>Bacteria</taxon>
        <taxon>Pseudomonadati</taxon>
        <taxon>Bdellovibrionota</taxon>
        <taxon>Bacteriovoracia</taxon>
        <taxon>Bacteriovoracales</taxon>
        <taxon>Bacteriovoracaceae</taxon>
        <taxon>Bacteriovorax</taxon>
    </lineage>
</organism>
<dbReference type="InterPro" id="IPR011008">
    <property type="entry name" value="Dimeric_a/b-barrel"/>
</dbReference>
<evidence type="ECO:0000313" key="1">
    <source>
        <dbReference type="EMBL" id="AUN98076.1"/>
    </source>
</evidence>
<dbReference type="SUPFAM" id="SSF54909">
    <property type="entry name" value="Dimeric alpha+beta barrel"/>
    <property type="match status" value="1"/>
</dbReference>
<dbReference type="OrthoDB" id="5294870at2"/>
<sequence length="102" mass="11369">MFKMIAVYKVPTDVNAFADWFKGHTELVRKVPHVAEVRMNKVSGGPRGASDLHLITEVCFATKEDFKAAMGSPENMACGKDAFSNYKDIVSVHFAEEEVVKF</sequence>
<accession>A0A2K9NRB7</accession>
<evidence type="ECO:0000313" key="2">
    <source>
        <dbReference type="Proteomes" id="UP000235584"/>
    </source>
</evidence>